<dbReference type="STRING" id="1550241.MA03_05635"/>
<evidence type="ECO:0008006" key="3">
    <source>
        <dbReference type="Google" id="ProtNLM"/>
    </source>
</evidence>
<sequence length="441" mass="51000">MKKMKVIVELGSKRWLRSNTYRATANVIELCEGIYIVETTLGGARYLFPVMRCSCRERDTVRINGTPYCEAEYCSDFLEKISRCDGINITAENPAFRRFSVKHPIAEDATNPHILLSSNGEDLVLKGYRLYTSWNPEPLFLHFLSDKQLTPKLKLSYSYKGSPLGILTEFIKGAIDPGSILYSSLVRTLTGEGLIVPLDDIKAASQTIARFHNVMLSCTENWCTPRTANETDVDRWRKRTLFYLSNILKFEPSQSIKRILLNLKNPLFDEFIDQRIIATHQDLHFSQMLKWGENLFIIDFEGEPGRPDEYRRDLEPPLRDLASTLRALSYIAFFALLEVNRIDKQRTMQLLYSNSQQVELAREWTIHVAEKLIEEYARYVKRDIVESTSPSEILEFLKPWFVERALYEAYYESSYRPENTMIALSTLANNIPPILDAKIIM</sequence>
<dbReference type="Gene3D" id="3.90.1200.10">
    <property type="match status" value="1"/>
</dbReference>
<gene>
    <name evidence="1" type="ORF">MA03_05635</name>
</gene>
<accession>A0A0F7FHT9</accession>
<dbReference type="AlphaFoldDB" id="A0A0F7FHT9"/>
<dbReference type="InterPro" id="IPR011009">
    <property type="entry name" value="Kinase-like_dom_sf"/>
</dbReference>
<dbReference type="KEGG" id="thf:MA03_05635"/>
<protein>
    <recommendedName>
        <fullName evidence="3">Aminoglycoside phosphotransferase domain-containing protein</fullName>
    </recommendedName>
</protein>
<dbReference type="Proteomes" id="UP000067434">
    <property type="component" value="Chromosome"/>
</dbReference>
<proteinExistence type="predicted"/>
<organism evidence="1 2">
    <name type="scientific">Infirmifilum uzonense</name>
    <dbReference type="NCBI Taxonomy" id="1550241"/>
    <lineage>
        <taxon>Archaea</taxon>
        <taxon>Thermoproteota</taxon>
        <taxon>Thermoprotei</taxon>
        <taxon>Thermofilales</taxon>
        <taxon>Thermofilaceae</taxon>
        <taxon>Infirmifilum</taxon>
    </lineage>
</organism>
<reference evidence="1 2" key="1">
    <citation type="journal article" date="2015" name="Stand. Genomic Sci.">
        <title>Complete genome sequence of and proposal of Thermofilum uzonense sp. nov. a novel hyperthermophilic crenarchaeon and emended description of the genus Thermofilum.</title>
        <authorList>
            <person name="Toshchakov S.V."/>
            <person name="Korzhenkov A.A."/>
            <person name="Samarov N.I."/>
            <person name="Mazunin I.O."/>
            <person name="Mozhey O.I."/>
            <person name="Shmyr I.S."/>
            <person name="Derbikova K.S."/>
            <person name="Taranov E.A."/>
            <person name="Dominova I.N."/>
            <person name="Bonch-Osmolovskaya E.A."/>
            <person name="Patrushev M.V."/>
            <person name="Podosokorskaya O.A."/>
            <person name="Kublanov I.V."/>
        </authorList>
    </citation>
    <scope>NUCLEOTIDE SEQUENCE [LARGE SCALE GENOMIC DNA]</scope>
    <source>
        <strain evidence="1 2">1807-2</strain>
    </source>
</reference>
<keyword evidence="2" id="KW-1185">Reference proteome</keyword>
<dbReference type="SUPFAM" id="SSF56112">
    <property type="entry name" value="Protein kinase-like (PK-like)"/>
    <property type="match status" value="1"/>
</dbReference>
<evidence type="ECO:0000313" key="2">
    <source>
        <dbReference type="Proteomes" id="UP000067434"/>
    </source>
</evidence>
<name>A0A0F7FHT9_9CREN</name>
<evidence type="ECO:0000313" key="1">
    <source>
        <dbReference type="EMBL" id="AKG38849.1"/>
    </source>
</evidence>
<dbReference type="EMBL" id="CP009961">
    <property type="protein sequence ID" value="AKG38849.1"/>
    <property type="molecule type" value="Genomic_DNA"/>
</dbReference>
<dbReference type="HOGENOM" id="CLU_632568_0_0_2"/>
<dbReference type="PATRIC" id="fig|1550241.5.peg.1181"/>